<dbReference type="SUPFAM" id="SSF51905">
    <property type="entry name" value="FAD/NAD(P)-binding domain"/>
    <property type="match status" value="1"/>
</dbReference>
<dbReference type="EMBL" id="JBHTIK010000005">
    <property type="protein sequence ID" value="MFD0848475.1"/>
    <property type="molecule type" value="Genomic_DNA"/>
</dbReference>
<feature type="domain" description="FAD dependent oxidoreductase" evidence="2">
    <location>
        <begin position="10"/>
        <end position="352"/>
    </location>
</feature>
<evidence type="ECO:0000313" key="3">
    <source>
        <dbReference type="EMBL" id="MFD0848475.1"/>
    </source>
</evidence>
<reference evidence="4" key="1">
    <citation type="journal article" date="2019" name="Int. J. Syst. Evol. Microbiol.">
        <title>The Global Catalogue of Microorganisms (GCM) 10K type strain sequencing project: providing services to taxonomists for standard genome sequencing and annotation.</title>
        <authorList>
            <consortium name="The Broad Institute Genomics Platform"/>
            <consortium name="The Broad Institute Genome Sequencing Center for Infectious Disease"/>
            <person name="Wu L."/>
            <person name="Ma J."/>
        </authorList>
    </citation>
    <scope>NUCLEOTIDE SEQUENCE [LARGE SCALE GENOMIC DNA]</scope>
    <source>
        <strain evidence="4">CCUG 52537</strain>
    </source>
</reference>
<sequence length="383" mass="41171">MITVPDATFDIAVIGAGMAGASIASALSSTHRVLLLEREDQPSYHATGRSAAVFTAIYGNETVRALSRASRDFLTTPPDGFADHALASPLGNMLVARADQLGRLEAFFERPDIAPLTTWMDAAATRRLCPLLAEPYVAASVYEPGALAIDVDALQQGYLRAFRRNGGTLATQSGLEGLDHQDGRWTLRSAAGVFTSAIVVNAAGAWADRVAAMAGSRAGYVQPFRRTAVLVDPPADMEIARWPFVMDIDEDFYFKPDAGALLLSPADETACEPCDAQPDEWDIAVAVDRICTATTLQARRVRHSWAGLRTFTRDRLPIAGPDCDLPGFYWLAGQGGYGIQTAPALAQLLAARIRDEACPEALRAEGISYADTSLKRFRLQPAA</sequence>
<name>A0ABW3C3J9_SPHXN</name>
<dbReference type="GO" id="GO:0016491">
    <property type="term" value="F:oxidoreductase activity"/>
    <property type="evidence" value="ECO:0007669"/>
    <property type="project" value="UniProtKB-KW"/>
</dbReference>
<dbReference type="Gene3D" id="3.50.50.60">
    <property type="entry name" value="FAD/NAD(P)-binding domain"/>
    <property type="match status" value="1"/>
</dbReference>
<evidence type="ECO:0000313" key="4">
    <source>
        <dbReference type="Proteomes" id="UP001597124"/>
    </source>
</evidence>
<keyword evidence="1 3" id="KW-0560">Oxidoreductase</keyword>
<protein>
    <submittedName>
        <fullName evidence="3">NAD(P)/FAD-dependent oxidoreductase</fullName>
        <ecNumber evidence="3">1.-.-.-</ecNumber>
    </submittedName>
</protein>
<dbReference type="Pfam" id="PF01266">
    <property type="entry name" value="DAO"/>
    <property type="match status" value="1"/>
</dbReference>
<dbReference type="InterPro" id="IPR036188">
    <property type="entry name" value="FAD/NAD-bd_sf"/>
</dbReference>
<dbReference type="Gene3D" id="3.30.9.10">
    <property type="entry name" value="D-Amino Acid Oxidase, subunit A, domain 2"/>
    <property type="match status" value="1"/>
</dbReference>
<dbReference type="PANTHER" id="PTHR13847:SF287">
    <property type="entry name" value="FAD-DEPENDENT OXIDOREDUCTASE DOMAIN-CONTAINING PROTEIN 1"/>
    <property type="match status" value="1"/>
</dbReference>
<gene>
    <name evidence="3" type="ORF">ACFQ00_09080</name>
</gene>
<evidence type="ECO:0000259" key="2">
    <source>
        <dbReference type="Pfam" id="PF01266"/>
    </source>
</evidence>
<proteinExistence type="predicted"/>
<accession>A0ABW3C3J9</accession>
<dbReference type="PANTHER" id="PTHR13847">
    <property type="entry name" value="SARCOSINE DEHYDROGENASE-RELATED"/>
    <property type="match status" value="1"/>
</dbReference>
<dbReference type="Proteomes" id="UP001597124">
    <property type="component" value="Unassembled WGS sequence"/>
</dbReference>
<organism evidence="3 4">
    <name type="scientific">Sphingosinicella xenopeptidilytica</name>
    <dbReference type="NCBI Taxonomy" id="364098"/>
    <lineage>
        <taxon>Bacteria</taxon>
        <taxon>Pseudomonadati</taxon>
        <taxon>Pseudomonadota</taxon>
        <taxon>Alphaproteobacteria</taxon>
        <taxon>Sphingomonadales</taxon>
        <taxon>Sphingosinicellaceae</taxon>
        <taxon>Sphingosinicella</taxon>
    </lineage>
</organism>
<dbReference type="EC" id="1.-.-.-" evidence="3"/>
<keyword evidence="4" id="KW-1185">Reference proteome</keyword>
<evidence type="ECO:0000256" key="1">
    <source>
        <dbReference type="ARBA" id="ARBA00023002"/>
    </source>
</evidence>
<dbReference type="RefSeq" id="WP_381489281.1">
    <property type="nucleotide sequence ID" value="NZ_JBHTIK010000005.1"/>
</dbReference>
<dbReference type="InterPro" id="IPR006076">
    <property type="entry name" value="FAD-dep_OxRdtase"/>
</dbReference>
<comment type="caution">
    <text evidence="3">The sequence shown here is derived from an EMBL/GenBank/DDBJ whole genome shotgun (WGS) entry which is preliminary data.</text>
</comment>